<name>A0A7J6WZ26_THATH</name>
<evidence type="ECO:0000313" key="2">
    <source>
        <dbReference type="Proteomes" id="UP000554482"/>
    </source>
</evidence>
<comment type="caution">
    <text evidence="1">The sequence shown here is derived from an EMBL/GenBank/DDBJ whole genome shotgun (WGS) entry which is preliminary data.</text>
</comment>
<gene>
    <name evidence="1" type="ORF">FRX31_009039</name>
</gene>
<dbReference type="AlphaFoldDB" id="A0A7J6WZ26"/>
<evidence type="ECO:0000313" key="1">
    <source>
        <dbReference type="EMBL" id="KAF5201372.1"/>
    </source>
</evidence>
<dbReference type="EMBL" id="JABWDY010009515">
    <property type="protein sequence ID" value="KAF5201372.1"/>
    <property type="molecule type" value="Genomic_DNA"/>
</dbReference>
<protein>
    <submittedName>
        <fullName evidence="1">Uncharacterized protein</fullName>
    </submittedName>
</protein>
<accession>A0A7J6WZ26</accession>
<organism evidence="1 2">
    <name type="scientific">Thalictrum thalictroides</name>
    <name type="common">Rue-anemone</name>
    <name type="synonym">Anemone thalictroides</name>
    <dbReference type="NCBI Taxonomy" id="46969"/>
    <lineage>
        <taxon>Eukaryota</taxon>
        <taxon>Viridiplantae</taxon>
        <taxon>Streptophyta</taxon>
        <taxon>Embryophyta</taxon>
        <taxon>Tracheophyta</taxon>
        <taxon>Spermatophyta</taxon>
        <taxon>Magnoliopsida</taxon>
        <taxon>Ranunculales</taxon>
        <taxon>Ranunculaceae</taxon>
        <taxon>Thalictroideae</taxon>
        <taxon>Thalictrum</taxon>
    </lineage>
</organism>
<reference evidence="1 2" key="1">
    <citation type="submission" date="2020-06" db="EMBL/GenBank/DDBJ databases">
        <title>Transcriptomic and genomic resources for Thalictrum thalictroides and T. hernandezii: Facilitating candidate gene discovery in an emerging model plant lineage.</title>
        <authorList>
            <person name="Arias T."/>
            <person name="Riano-Pachon D.M."/>
            <person name="Di Stilio V.S."/>
        </authorList>
    </citation>
    <scope>NUCLEOTIDE SEQUENCE [LARGE SCALE GENOMIC DNA]</scope>
    <source>
        <strain evidence="2">cv. WT478/WT964</strain>
        <tissue evidence="1">Leaves</tissue>
    </source>
</reference>
<keyword evidence="2" id="KW-1185">Reference proteome</keyword>
<sequence length="77" mass="8588">MVVEADPSVEDEIGTFFPPDGRVTQQKWKDMGEPVRGVCLPWCHYASHAQLICDHCRGEEPILVDSESEVESEADAD</sequence>
<dbReference type="Proteomes" id="UP000554482">
    <property type="component" value="Unassembled WGS sequence"/>
</dbReference>
<proteinExistence type="predicted"/>